<organism evidence="5 6">
    <name type="scientific">Oxyruncus cristatus</name>
    <name type="common">sharpbill</name>
    <dbReference type="NCBI Taxonomy" id="114331"/>
    <lineage>
        <taxon>Eukaryota</taxon>
        <taxon>Metazoa</taxon>
        <taxon>Chordata</taxon>
        <taxon>Craniata</taxon>
        <taxon>Vertebrata</taxon>
        <taxon>Euteleostomi</taxon>
        <taxon>Archelosauria</taxon>
        <taxon>Archosauria</taxon>
        <taxon>Dinosauria</taxon>
        <taxon>Saurischia</taxon>
        <taxon>Theropoda</taxon>
        <taxon>Coelurosauria</taxon>
        <taxon>Aves</taxon>
        <taxon>Neognathae</taxon>
        <taxon>Neoaves</taxon>
        <taxon>Telluraves</taxon>
        <taxon>Australaves</taxon>
        <taxon>Passeriformes</taxon>
        <taxon>Cotingidae</taxon>
        <taxon>Oxyruncus</taxon>
    </lineage>
</organism>
<dbReference type="PRINTS" id="PR00105">
    <property type="entry name" value="C5METTRFRASE"/>
</dbReference>
<dbReference type="GO" id="GO:0003677">
    <property type="term" value="F:DNA binding"/>
    <property type="evidence" value="ECO:0007669"/>
    <property type="project" value="TreeGrafter"/>
</dbReference>
<dbReference type="PANTHER" id="PTHR10629">
    <property type="entry name" value="CYTOSINE-SPECIFIC METHYLTRANSFERASE"/>
    <property type="match status" value="1"/>
</dbReference>
<dbReference type="PANTHER" id="PTHR10629:SF52">
    <property type="entry name" value="DNA (CYTOSINE-5)-METHYLTRANSFERASE 1"/>
    <property type="match status" value="1"/>
</dbReference>
<feature type="non-terminal residue" evidence="5">
    <location>
        <position position="147"/>
    </location>
</feature>
<evidence type="ECO:0000313" key="6">
    <source>
        <dbReference type="Proteomes" id="UP000564466"/>
    </source>
</evidence>
<dbReference type="Pfam" id="PF00145">
    <property type="entry name" value="DNA_methylase"/>
    <property type="match status" value="1"/>
</dbReference>
<reference evidence="5 6" key="1">
    <citation type="submission" date="2019-09" db="EMBL/GenBank/DDBJ databases">
        <title>Bird 10,000 Genomes (B10K) Project - Family phase.</title>
        <authorList>
            <person name="Zhang G."/>
        </authorList>
    </citation>
    <scope>NUCLEOTIDE SEQUENCE [LARGE SCALE GENOMIC DNA]</scope>
    <source>
        <strain evidence="5">B10K-DU-002-07</strain>
        <tissue evidence="5">Muscle</tissue>
    </source>
</reference>
<dbReference type="GO" id="GO:0005634">
    <property type="term" value="C:nucleus"/>
    <property type="evidence" value="ECO:0007669"/>
    <property type="project" value="TreeGrafter"/>
</dbReference>
<dbReference type="Proteomes" id="UP000564466">
    <property type="component" value="Unassembled WGS sequence"/>
</dbReference>
<dbReference type="EC" id="2.1.1.37" evidence="1"/>
<dbReference type="InterPro" id="IPR029063">
    <property type="entry name" value="SAM-dependent_MTases_sf"/>
</dbReference>
<evidence type="ECO:0000256" key="2">
    <source>
        <dbReference type="ARBA" id="ARBA00022603"/>
    </source>
</evidence>
<feature type="non-terminal residue" evidence="5">
    <location>
        <position position="1"/>
    </location>
</feature>
<proteinExistence type="predicted"/>
<dbReference type="SUPFAM" id="SSF53335">
    <property type="entry name" value="S-adenosyl-L-methionine-dependent methyltransferases"/>
    <property type="match status" value="1"/>
</dbReference>
<sequence length="147" mass="17010">ELKVPKLRTLDVFSGCGGLSEGFHQADPTLPTSTRFWGASRGWDFPPLPHPGPFQGGIFPPNPNLNLPWRDLRPFPLVPWEKGPTPTRLRPHSREFWGARSYCDYYRPRFFLLENVRNFVSFKRSMVLKLTLRCLVRMGYQCTFGVL</sequence>
<dbReference type="InterPro" id="IPR001525">
    <property type="entry name" value="C5_MeTfrase"/>
</dbReference>
<gene>
    <name evidence="5" type="primary">Dnmt1</name>
    <name evidence="5" type="ORF">OXYCRI_R05847</name>
</gene>
<comment type="caution">
    <text evidence="5">The sequence shown here is derived from an EMBL/GenBank/DDBJ whole genome shotgun (WGS) entry which is preliminary data.</text>
</comment>
<evidence type="ECO:0000256" key="1">
    <source>
        <dbReference type="ARBA" id="ARBA00011975"/>
    </source>
</evidence>
<dbReference type="AlphaFoldDB" id="A0A7L0ZKI1"/>
<evidence type="ECO:0000256" key="4">
    <source>
        <dbReference type="ARBA" id="ARBA00022691"/>
    </source>
</evidence>
<keyword evidence="2 5" id="KW-0489">Methyltransferase</keyword>
<dbReference type="GO" id="GO:0032259">
    <property type="term" value="P:methylation"/>
    <property type="evidence" value="ECO:0007669"/>
    <property type="project" value="UniProtKB-KW"/>
</dbReference>
<dbReference type="Gene3D" id="3.40.50.150">
    <property type="entry name" value="Vaccinia Virus protein VP39"/>
    <property type="match status" value="2"/>
</dbReference>
<evidence type="ECO:0000256" key="3">
    <source>
        <dbReference type="ARBA" id="ARBA00022679"/>
    </source>
</evidence>
<evidence type="ECO:0000313" key="5">
    <source>
        <dbReference type="EMBL" id="NXM28901.1"/>
    </source>
</evidence>
<dbReference type="InterPro" id="IPR050390">
    <property type="entry name" value="C5-Methyltransferase"/>
</dbReference>
<keyword evidence="3 5" id="KW-0808">Transferase</keyword>
<dbReference type="EMBL" id="VXAY01002951">
    <property type="protein sequence ID" value="NXM28901.1"/>
    <property type="molecule type" value="Genomic_DNA"/>
</dbReference>
<dbReference type="GO" id="GO:0044027">
    <property type="term" value="P:negative regulation of gene expression via chromosomal CpG island methylation"/>
    <property type="evidence" value="ECO:0007669"/>
    <property type="project" value="TreeGrafter"/>
</dbReference>
<name>A0A7L0ZKI1_9PASS</name>
<keyword evidence="6" id="KW-1185">Reference proteome</keyword>
<dbReference type="GO" id="GO:0003886">
    <property type="term" value="F:DNA (cytosine-5-)-methyltransferase activity"/>
    <property type="evidence" value="ECO:0007669"/>
    <property type="project" value="UniProtKB-EC"/>
</dbReference>
<accession>A0A7L0ZKI1</accession>
<keyword evidence="4" id="KW-0949">S-adenosyl-L-methionine</keyword>
<protein>
    <recommendedName>
        <fullName evidence="1">DNA (cytosine-5-)-methyltransferase</fullName>
        <ecNumber evidence="1">2.1.1.37</ecNumber>
    </recommendedName>
</protein>